<feature type="non-terminal residue" evidence="2">
    <location>
        <position position="1"/>
    </location>
</feature>
<dbReference type="EMBL" id="KQ097134">
    <property type="protein sequence ID" value="KMS93986.1"/>
    <property type="molecule type" value="Genomic_DNA"/>
</dbReference>
<feature type="region of interest" description="Disordered" evidence="1">
    <location>
        <begin position="1"/>
        <end position="49"/>
    </location>
</feature>
<sequence>DIYRKESTPEISSSAVEASRDSSPSQSVDLTHDTSLPVPEVATSPADDLTAPDLVDKVQSELHTTLTQCYELSLDQFEAKLCDTYWGKSGLEFKESGRAEFPFPTKDVFPKLYADSGTVYSAQQHLESLGATDVKISSWKVDKGIMVRNGSLIMPISNILSTVKRTRVQESCYCCYDPVTHSFHFRYILFVAFFS</sequence>
<dbReference type="Gramene" id="KMS93986">
    <property type="protein sequence ID" value="KMS93986"/>
    <property type="gene ID" value="BVRB_025940"/>
</dbReference>
<evidence type="ECO:0000256" key="1">
    <source>
        <dbReference type="SAM" id="MobiDB-lite"/>
    </source>
</evidence>
<protein>
    <recommendedName>
        <fullName evidence="4">VASt domain-containing protein</fullName>
    </recommendedName>
</protein>
<dbReference type="AlphaFoldDB" id="A0A0J8AZ50"/>
<gene>
    <name evidence="2" type="ORF">BVRB_025940</name>
</gene>
<organism evidence="2 3">
    <name type="scientific">Beta vulgaris subsp. vulgaris</name>
    <name type="common">Beet</name>
    <dbReference type="NCBI Taxonomy" id="3555"/>
    <lineage>
        <taxon>Eukaryota</taxon>
        <taxon>Viridiplantae</taxon>
        <taxon>Streptophyta</taxon>
        <taxon>Embryophyta</taxon>
        <taxon>Tracheophyta</taxon>
        <taxon>Spermatophyta</taxon>
        <taxon>Magnoliopsida</taxon>
        <taxon>eudicotyledons</taxon>
        <taxon>Gunneridae</taxon>
        <taxon>Pentapetalae</taxon>
        <taxon>Caryophyllales</taxon>
        <taxon>Chenopodiaceae</taxon>
        <taxon>Betoideae</taxon>
        <taxon>Beta</taxon>
    </lineage>
</organism>
<evidence type="ECO:0000313" key="3">
    <source>
        <dbReference type="Proteomes" id="UP000035740"/>
    </source>
</evidence>
<reference evidence="2 3" key="1">
    <citation type="journal article" date="2014" name="Nature">
        <title>The genome of the recently domesticated crop plant sugar beet (Beta vulgaris).</title>
        <authorList>
            <person name="Dohm J.C."/>
            <person name="Minoche A.E."/>
            <person name="Holtgrawe D."/>
            <person name="Capella-Gutierrez S."/>
            <person name="Zakrzewski F."/>
            <person name="Tafer H."/>
            <person name="Rupp O."/>
            <person name="Sorensen T.R."/>
            <person name="Stracke R."/>
            <person name="Reinhardt R."/>
            <person name="Goesmann A."/>
            <person name="Kraft T."/>
            <person name="Schulz B."/>
            <person name="Stadler P.F."/>
            <person name="Schmidt T."/>
            <person name="Gabaldon T."/>
            <person name="Lehrach H."/>
            <person name="Weisshaar B."/>
            <person name="Himmelbauer H."/>
        </authorList>
    </citation>
    <scope>NUCLEOTIDE SEQUENCE [LARGE SCALE GENOMIC DNA]</scope>
    <source>
        <tissue evidence="2">Taproot</tissue>
    </source>
</reference>
<evidence type="ECO:0008006" key="4">
    <source>
        <dbReference type="Google" id="ProtNLM"/>
    </source>
</evidence>
<keyword evidence="3" id="KW-1185">Reference proteome</keyword>
<feature type="compositionally biased region" description="Low complexity" evidence="1">
    <location>
        <begin position="12"/>
        <end position="25"/>
    </location>
</feature>
<name>A0A0J8AZ50_BETVV</name>
<dbReference type="Proteomes" id="UP000035740">
    <property type="component" value="Unassembled WGS sequence"/>
</dbReference>
<proteinExistence type="predicted"/>
<evidence type="ECO:0000313" key="2">
    <source>
        <dbReference type="EMBL" id="KMS93986.1"/>
    </source>
</evidence>
<accession>A0A0J8AZ50</accession>